<reference evidence="2 3" key="1">
    <citation type="submission" date="2020-08" db="EMBL/GenBank/DDBJ databases">
        <title>Sequencing the genomes of 1000 actinobacteria strains.</title>
        <authorList>
            <person name="Klenk H.-P."/>
        </authorList>
    </citation>
    <scope>NUCLEOTIDE SEQUENCE [LARGE SCALE GENOMIC DNA]</scope>
    <source>
        <strain evidence="2 3">DSM 45790</strain>
    </source>
</reference>
<feature type="transmembrane region" description="Helical" evidence="1">
    <location>
        <begin position="30"/>
        <end position="50"/>
    </location>
</feature>
<keyword evidence="3" id="KW-1185">Reference proteome</keyword>
<keyword evidence="1" id="KW-1133">Transmembrane helix</keyword>
<feature type="transmembrane region" description="Helical" evidence="1">
    <location>
        <begin position="93"/>
        <end position="113"/>
    </location>
</feature>
<feature type="transmembrane region" description="Helical" evidence="1">
    <location>
        <begin position="6"/>
        <end position="23"/>
    </location>
</feature>
<evidence type="ECO:0000313" key="3">
    <source>
        <dbReference type="Proteomes" id="UP000588112"/>
    </source>
</evidence>
<proteinExistence type="predicted"/>
<feature type="transmembrane region" description="Helical" evidence="1">
    <location>
        <begin position="56"/>
        <end position="81"/>
    </location>
</feature>
<keyword evidence="1" id="KW-0812">Transmembrane</keyword>
<protein>
    <submittedName>
        <fullName evidence="2">Uncharacterized protein</fullName>
    </submittedName>
</protein>
<gene>
    <name evidence="2" type="ORF">BJ981_005894</name>
</gene>
<dbReference type="Proteomes" id="UP000588112">
    <property type="component" value="Unassembled WGS sequence"/>
</dbReference>
<sequence length="288" mass="31241">MGVLWRAVLVGAAIGVVQLFIRLNGPEDDWTATVTLFFAAFPVGLALGWLVRLPRWWVVGILAPFVNTAILVVAFAGQTLFYVEDLGMRAMSFAFVGIGVGGHVTAAAVVVAGNRTLRALAVGAVFAGCVATSWSQDAIAEAARVRRLTYAGLPLIAPAMPDYRPTHLNEWFDEFLLGPPSFELEYEHVRDRSAFEVFVMSTRATSPQASCAEPVPDVTNRLGVTGTCRQVSPDVWVRREPYYIRVFARYGDALVQIASDNTPEADLLAVLPTFRPATAEELAAIGEI</sequence>
<keyword evidence="1" id="KW-0472">Membrane</keyword>
<dbReference type="EMBL" id="JACHBR010000002">
    <property type="protein sequence ID" value="MBB5630130.1"/>
    <property type="molecule type" value="Genomic_DNA"/>
</dbReference>
<dbReference type="RefSeq" id="WP_184616635.1">
    <property type="nucleotide sequence ID" value="NZ_BOOS01000043.1"/>
</dbReference>
<name>A0A7W9DU59_9ACTN</name>
<organism evidence="2 3">
    <name type="scientific">Sphaerisporangium krabiense</name>
    <dbReference type="NCBI Taxonomy" id="763782"/>
    <lineage>
        <taxon>Bacteria</taxon>
        <taxon>Bacillati</taxon>
        <taxon>Actinomycetota</taxon>
        <taxon>Actinomycetes</taxon>
        <taxon>Streptosporangiales</taxon>
        <taxon>Streptosporangiaceae</taxon>
        <taxon>Sphaerisporangium</taxon>
    </lineage>
</organism>
<accession>A0A7W9DU59</accession>
<evidence type="ECO:0000256" key="1">
    <source>
        <dbReference type="SAM" id="Phobius"/>
    </source>
</evidence>
<comment type="caution">
    <text evidence="2">The sequence shown here is derived from an EMBL/GenBank/DDBJ whole genome shotgun (WGS) entry which is preliminary data.</text>
</comment>
<dbReference type="AlphaFoldDB" id="A0A7W9DU59"/>
<evidence type="ECO:0000313" key="2">
    <source>
        <dbReference type="EMBL" id="MBB5630130.1"/>
    </source>
</evidence>